<gene>
    <name evidence="1" type="ORF">C9I89_13785</name>
</gene>
<organism evidence="1 2">
    <name type="scientific">Photobacterium lipolyticum</name>
    <dbReference type="NCBI Taxonomy" id="266810"/>
    <lineage>
        <taxon>Bacteria</taxon>
        <taxon>Pseudomonadati</taxon>
        <taxon>Pseudomonadota</taxon>
        <taxon>Gammaproteobacteria</taxon>
        <taxon>Vibrionales</taxon>
        <taxon>Vibrionaceae</taxon>
        <taxon>Photobacterium</taxon>
    </lineage>
</organism>
<protein>
    <submittedName>
        <fullName evidence="1">Uncharacterized protein</fullName>
    </submittedName>
</protein>
<reference evidence="1 2" key="1">
    <citation type="submission" date="2018-03" db="EMBL/GenBank/DDBJ databases">
        <title>Whole genome sequencing of Histamine producing bacteria.</title>
        <authorList>
            <person name="Butler K."/>
        </authorList>
    </citation>
    <scope>NUCLEOTIDE SEQUENCE [LARGE SCALE GENOMIC DNA]</scope>
    <source>
        <strain evidence="1 2">DSM 16190</strain>
    </source>
</reference>
<proteinExistence type="predicted"/>
<comment type="caution">
    <text evidence="1">The sequence shown here is derived from an EMBL/GenBank/DDBJ whole genome shotgun (WGS) entry which is preliminary data.</text>
</comment>
<keyword evidence="2" id="KW-1185">Reference proteome</keyword>
<dbReference type="OrthoDB" id="8906459at2"/>
<dbReference type="EMBL" id="PYMC01000009">
    <property type="protein sequence ID" value="PSW04390.1"/>
    <property type="molecule type" value="Genomic_DNA"/>
</dbReference>
<accession>A0A2T3MWP5</accession>
<dbReference type="AlphaFoldDB" id="A0A2T3MWP5"/>
<name>A0A2T3MWP5_9GAMM</name>
<evidence type="ECO:0000313" key="2">
    <source>
        <dbReference type="Proteomes" id="UP000240904"/>
    </source>
</evidence>
<dbReference type="RefSeq" id="WP_107283919.1">
    <property type="nucleotide sequence ID" value="NZ_PYMC01000009.1"/>
</dbReference>
<dbReference type="Proteomes" id="UP000240904">
    <property type="component" value="Unassembled WGS sequence"/>
</dbReference>
<evidence type="ECO:0000313" key="1">
    <source>
        <dbReference type="EMBL" id="PSW04390.1"/>
    </source>
</evidence>
<sequence>MEFKTNALYKSDTVLAEEDAIVYGGNVTVLDLKCAARLYPILIKLAKQKQTVTYGQLCQLAHDAYPDWEHIRSIIPVRCGRLLGVIGQFQQENNLPFLQALVLNQTKKDCGSGIKEVMDTKLARQEVFEFDWESVTDSFHHYITLTEKRVTRPKKAAPPLMSSDEAHKLMFGYYKAHKTSLPRQISEHRDALVTLIQYGKTAEEAFAIIVDQHI</sequence>